<reference evidence="2" key="1">
    <citation type="submission" date="2020-03" db="EMBL/GenBank/DDBJ databases">
        <title>Site-based positive gene gene selection in Geosmithia morbida across the United States reveals a broad range of putative effectors and factors for local host and environmental adapation.</title>
        <authorList>
            <person name="Onufrak A."/>
            <person name="Murdoch R.W."/>
            <person name="Gazis R."/>
            <person name="Huff M."/>
            <person name="Staton M."/>
            <person name="Klingeman W."/>
            <person name="Hadziabdic D."/>
        </authorList>
    </citation>
    <scope>NUCLEOTIDE SEQUENCE</scope>
    <source>
        <strain evidence="2">1262</strain>
    </source>
</reference>
<dbReference type="PANTHER" id="PTHR13887">
    <property type="entry name" value="GLUTATHIONE S-TRANSFERASE KAPPA"/>
    <property type="match status" value="1"/>
</dbReference>
<dbReference type="SUPFAM" id="SSF52833">
    <property type="entry name" value="Thioredoxin-like"/>
    <property type="match status" value="1"/>
</dbReference>
<dbReference type="Pfam" id="PF01323">
    <property type="entry name" value="DSBA"/>
    <property type="match status" value="1"/>
</dbReference>
<dbReference type="EMBL" id="JAANYQ010000002">
    <property type="protein sequence ID" value="KAF4125587.1"/>
    <property type="molecule type" value="Genomic_DNA"/>
</dbReference>
<keyword evidence="2" id="KW-0413">Isomerase</keyword>
<dbReference type="GO" id="GO:0016853">
    <property type="term" value="F:isomerase activity"/>
    <property type="evidence" value="ECO:0007669"/>
    <property type="project" value="UniProtKB-KW"/>
</dbReference>
<dbReference type="GeneID" id="55967061"/>
<protein>
    <submittedName>
        <fullName evidence="2">Dithiol-disulfide isomerase, DsbA family</fullName>
    </submittedName>
</protein>
<keyword evidence="3" id="KW-1185">Reference proteome</keyword>
<feature type="domain" description="DSBA-like thioredoxin" evidence="1">
    <location>
        <begin position="14"/>
        <end position="193"/>
    </location>
</feature>
<dbReference type="InterPro" id="IPR001853">
    <property type="entry name" value="DSBA-like_thioredoxin_dom"/>
</dbReference>
<dbReference type="GO" id="GO:0016491">
    <property type="term" value="F:oxidoreductase activity"/>
    <property type="evidence" value="ECO:0007669"/>
    <property type="project" value="InterPro"/>
</dbReference>
<accession>A0A9P4Z1B1</accession>
<proteinExistence type="predicted"/>
<dbReference type="Gene3D" id="3.40.30.10">
    <property type="entry name" value="Glutaredoxin"/>
    <property type="match status" value="1"/>
</dbReference>
<sequence length="203" mass="22514">MAVSHPTKGVLIRIEVHVDMLCPWCYIAKRSLDAAIKVFQTSHPEFEFEEAQPNNFQAVQDRIRSAAARYNISLSFTGRTGPSRDSHKLIALALQQRDPAAQARTVDRLFRGHFEEGRDLTDGDWLVEVGVEAAGLDAADVRRALASHEAGISVDDEVRSASVERGVRAVPCVTMQGRYRVGGYQDQSVFEDLFDKIRTNGGN</sequence>
<evidence type="ECO:0000259" key="1">
    <source>
        <dbReference type="Pfam" id="PF01323"/>
    </source>
</evidence>
<dbReference type="RefSeq" id="XP_035324239.1">
    <property type="nucleotide sequence ID" value="XM_035462815.1"/>
</dbReference>
<evidence type="ECO:0000313" key="2">
    <source>
        <dbReference type="EMBL" id="KAF4125587.1"/>
    </source>
</evidence>
<name>A0A9P4Z1B1_9HYPO</name>
<dbReference type="InterPro" id="IPR036249">
    <property type="entry name" value="Thioredoxin-like_sf"/>
</dbReference>
<dbReference type="AlphaFoldDB" id="A0A9P4Z1B1"/>
<organism evidence="2 3">
    <name type="scientific">Geosmithia morbida</name>
    <dbReference type="NCBI Taxonomy" id="1094350"/>
    <lineage>
        <taxon>Eukaryota</taxon>
        <taxon>Fungi</taxon>
        <taxon>Dikarya</taxon>
        <taxon>Ascomycota</taxon>
        <taxon>Pezizomycotina</taxon>
        <taxon>Sordariomycetes</taxon>
        <taxon>Hypocreomycetidae</taxon>
        <taxon>Hypocreales</taxon>
        <taxon>Bionectriaceae</taxon>
        <taxon>Geosmithia</taxon>
    </lineage>
</organism>
<dbReference type="PANTHER" id="PTHR13887:SF41">
    <property type="entry name" value="THIOREDOXIN SUPERFAMILY PROTEIN"/>
    <property type="match status" value="1"/>
</dbReference>
<gene>
    <name evidence="2" type="ORF">GMORB2_0831</name>
</gene>
<dbReference type="OrthoDB" id="1930760at2759"/>
<evidence type="ECO:0000313" key="3">
    <source>
        <dbReference type="Proteomes" id="UP000749293"/>
    </source>
</evidence>
<dbReference type="Proteomes" id="UP000749293">
    <property type="component" value="Unassembled WGS sequence"/>
</dbReference>
<comment type="caution">
    <text evidence="2">The sequence shown here is derived from an EMBL/GenBank/DDBJ whole genome shotgun (WGS) entry which is preliminary data.</text>
</comment>